<protein>
    <recommendedName>
        <fullName evidence="4">VWFC domain-containing protein</fullName>
    </recommendedName>
</protein>
<feature type="chain" id="PRO_5035916750" description="VWFC domain-containing protein" evidence="1">
    <location>
        <begin position="17"/>
        <end position="313"/>
    </location>
</feature>
<dbReference type="InterPro" id="IPR006150">
    <property type="entry name" value="Cys_repeat_1"/>
</dbReference>
<comment type="caution">
    <text evidence="2">The sequence shown here is derived from an EMBL/GenBank/DDBJ whole genome shotgun (WGS) entry which is preliminary data.</text>
</comment>
<evidence type="ECO:0000313" key="3">
    <source>
        <dbReference type="Proteomes" id="UP000749559"/>
    </source>
</evidence>
<proteinExistence type="predicted"/>
<keyword evidence="3" id="KW-1185">Reference proteome</keyword>
<keyword evidence="1" id="KW-0732">Signal</keyword>
<evidence type="ECO:0008006" key="4">
    <source>
        <dbReference type="Google" id="ProtNLM"/>
    </source>
</evidence>
<organism evidence="2 3">
    <name type="scientific">Owenia fusiformis</name>
    <name type="common">Polychaete worm</name>
    <dbReference type="NCBI Taxonomy" id="6347"/>
    <lineage>
        <taxon>Eukaryota</taxon>
        <taxon>Metazoa</taxon>
        <taxon>Spiralia</taxon>
        <taxon>Lophotrochozoa</taxon>
        <taxon>Annelida</taxon>
        <taxon>Polychaeta</taxon>
        <taxon>Sedentaria</taxon>
        <taxon>Canalipalpata</taxon>
        <taxon>Sabellida</taxon>
        <taxon>Oweniida</taxon>
        <taxon>Oweniidae</taxon>
        <taxon>Owenia</taxon>
    </lineage>
</organism>
<dbReference type="EMBL" id="CAIIXF020000011">
    <property type="protein sequence ID" value="CAH1800164.1"/>
    <property type="molecule type" value="Genomic_DNA"/>
</dbReference>
<accession>A0A8S4Q228</accession>
<dbReference type="SMART" id="SM00289">
    <property type="entry name" value="WR1"/>
    <property type="match status" value="2"/>
</dbReference>
<name>A0A8S4Q228_OWEFU</name>
<dbReference type="AlphaFoldDB" id="A0A8S4Q228"/>
<sequence length="313" mass="35553">MIFKALLFLALTLVIATVGKERNRRGTVEEPMTTKETPNAGITCLNGQPKLNQMCSNRGWRIPCPNTYTCSKKDNFTCCQMNINGCLDPYLDKEGIPFKCRGGGSIPCPDGYRCVTHKANIFSICCRYITCTYKDIIHPQEAGQWYRDPEDKLDYYKCTKCECMSQDNTKCSTDVICLAKRVCKEGEYGPGPLMLPQEDGKCKKCTCANGKLECELCQLNCEDKEMCKKCKSKEMWTLSPCGNRKKCTTGLELELKSFKEDSAICRFKWKNVQGLWKNGQVIELVEVGSRVIKQMWRDIRKLSKCADDLCLNV</sequence>
<evidence type="ECO:0000256" key="1">
    <source>
        <dbReference type="SAM" id="SignalP"/>
    </source>
</evidence>
<dbReference type="Proteomes" id="UP000749559">
    <property type="component" value="Unassembled WGS sequence"/>
</dbReference>
<reference evidence="2" key="1">
    <citation type="submission" date="2022-03" db="EMBL/GenBank/DDBJ databases">
        <authorList>
            <person name="Martin C."/>
        </authorList>
    </citation>
    <scope>NUCLEOTIDE SEQUENCE</scope>
</reference>
<gene>
    <name evidence="2" type="ORF">OFUS_LOCUS24090</name>
</gene>
<evidence type="ECO:0000313" key="2">
    <source>
        <dbReference type="EMBL" id="CAH1800164.1"/>
    </source>
</evidence>
<feature type="signal peptide" evidence="1">
    <location>
        <begin position="1"/>
        <end position="16"/>
    </location>
</feature>